<dbReference type="AlphaFoldDB" id="A0A0A2EFZ2"/>
<evidence type="ECO:0000256" key="1">
    <source>
        <dbReference type="SAM" id="Phobius"/>
    </source>
</evidence>
<dbReference type="RefSeq" id="WP_036872630.1">
    <property type="nucleotide sequence ID" value="NZ_JBGYTE010000011.1"/>
</dbReference>
<evidence type="ECO:0000313" key="3">
    <source>
        <dbReference type="Proteomes" id="UP000030103"/>
    </source>
</evidence>
<sequence>MERCNFSIIKRQFKANIKRSELIIIVLLLVIHVALVWLYRPYVYANCDEKVGFAFSVVNNYPSFSAVLLEYLVFKIYYLRKSKTLDVRWKYILLGAVVAGNYLYEGLDILTGQGDWYDMIAITLGGVFLLTFIHLKD</sequence>
<proteinExistence type="predicted"/>
<keyword evidence="1" id="KW-0472">Membrane</keyword>
<keyword evidence="1" id="KW-1133">Transmembrane helix</keyword>
<feature type="transmembrane region" description="Helical" evidence="1">
    <location>
        <begin position="21"/>
        <end position="40"/>
    </location>
</feature>
<accession>A0A0A2EFZ2</accession>
<dbReference type="EMBL" id="JRFA01000002">
    <property type="protein sequence ID" value="KGN76370.1"/>
    <property type="molecule type" value="Genomic_DNA"/>
</dbReference>
<protein>
    <submittedName>
        <fullName evidence="2">Uncharacterized protein</fullName>
    </submittedName>
</protein>
<name>A0A0A2EFZ2_9PORP</name>
<organism evidence="2 3">
    <name type="scientific">Porphyromonas macacae</name>
    <dbReference type="NCBI Taxonomy" id="28115"/>
    <lineage>
        <taxon>Bacteria</taxon>
        <taxon>Pseudomonadati</taxon>
        <taxon>Bacteroidota</taxon>
        <taxon>Bacteroidia</taxon>
        <taxon>Bacteroidales</taxon>
        <taxon>Porphyromonadaceae</taxon>
        <taxon>Porphyromonas</taxon>
    </lineage>
</organism>
<feature type="transmembrane region" description="Helical" evidence="1">
    <location>
        <begin position="91"/>
        <end position="110"/>
    </location>
</feature>
<gene>
    <name evidence="2" type="ORF">HQ47_00870</name>
</gene>
<reference evidence="2 3" key="1">
    <citation type="submission" date="2014-09" db="EMBL/GenBank/DDBJ databases">
        <title>Draft Genome Sequence of Porphyromonas macacae COT-192_OH2859.</title>
        <authorList>
            <person name="Wallis C."/>
            <person name="Deusch O."/>
            <person name="O'Flynn C."/>
            <person name="Davis I."/>
            <person name="Horsfall A."/>
            <person name="Kirkwood N."/>
            <person name="Harris S."/>
            <person name="Eisen J.A."/>
            <person name="Coil D.A."/>
            <person name="Darling A.E."/>
            <person name="Jospin G."/>
            <person name="Alexiev A."/>
        </authorList>
    </citation>
    <scope>NUCLEOTIDE SEQUENCE [LARGE SCALE GENOMIC DNA]</scope>
    <source>
        <strain evidence="3">COT-192 OH2859</strain>
    </source>
</reference>
<feature type="transmembrane region" description="Helical" evidence="1">
    <location>
        <begin position="116"/>
        <end position="135"/>
    </location>
</feature>
<comment type="caution">
    <text evidence="2">The sequence shown here is derived from an EMBL/GenBank/DDBJ whole genome shotgun (WGS) entry which is preliminary data.</text>
</comment>
<keyword evidence="3" id="KW-1185">Reference proteome</keyword>
<dbReference type="Proteomes" id="UP000030103">
    <property type="component" value="Unassembled WGS sequence"/>
</dbReference>
<keyword evidence="1" id="KW-0812">Transmembrane</keyword>
<feature type="transmembrane region" description="Helical" evidence="1">
    <location>
        <begin position="60"/>
        <end position="79"/>
    </location>
</feature>
<evidence type="ECO:0000313" key="2">
    <source>
        <dbReference type="EMBL" id="KGN76370.1"/>
    </source>
</evidence>